<keyword evidence="24" id="KW-1185">Reference proteome</keyword>
<evidence type="ECO:0000256" key="8">
    <source>
        <dbReference type="ARBA" id="ARBA00022741"/>
    </source>
</evidence>
<evidence type="ECO:0000256" key="18">
    <source>
        <dbReference type="PIRNR" id="PIRNR000641"/>
    </source>
</evidence>
<keyword evidence="10 18" id="KW-0067">ATP-binding</keyword>
<gene>
    <name evidence="23" type="ORF">LITE_LOCUS33147</name>
</gene>
<feature type="domain" description="Bulb-type lectin" evidence="22">
    <location>
        <begin position="2"/>
        <end position="123"/>
    </location>
</feature>
<dbReference type="SMART" id="SM00220">
    <property type="entry name" value="S_TKc"/>
    <property type="match status" value="1"/>
</dbReference>
<dbReference type="Proteomes" id="UP001154282">
    <property type="component" value="Unassembled WGS sequence"/>
</dbReference>
<dbReference type="PIRSF" id="PIRSF000641">
    <property type="entry name" value="SRK"/>
    <property type="match status" value="1"/>
</dbReference>
<keyword evidence="12 20" id="KW-0472">Membrane</keyword>
<proteinExistence type="inferred from homology"/>
<dbReference type="InterPro" id="IPR001245">
    <property type="entry name" value="Ser-Thr/Tyr_kinase_cat_dom"/>
</dbReference>
<dbReference type="GO" id="GO:0004674">
    <property type="term" value="F:protein serine/threonine kinase activity"/>
    <property type="evidence" value="ECO:0007669"/>
    <property type="project" value="UniProtKB-KW"/>
</dbReference>
<name>A0AAV0NGC8_9ROSI</name>
<evidence type="ECO:0000256" key="6">
    <source>
        <dbReference type="ARBA" id="ARBA00022729"/>
    </source>
</evidence>
<sequence length="760" mass="84649">MTTLTQGGPALNSSSTLTSPNGFFILGFWRTSFPKSNASSYLGIRNINSTRTLWTANPNFPIPDDSGSLALDQDGNLKLTYSGGGAIELLPSSRRRNSTAQLEDTGNFAVRDDSGDVLWQSFDSPTNSWLPGMKLGAVNGRNLLLTSWESRAGPGPTGAFTLEWGKEEEELVMKRRGSVFWTSGKLLTPTLFQNLNFLNDADIEIRRVSNPGEDYLIFSTNQLNFSFLRLGDLGVIYQEWTFPSESSSRRIADCDGNGTENGCRRWQGPECRRSNGDSFQLLRGASWVWKNGSNGNLSASDCKDMCWKDCECGGTTTGGVNGDGSGCRLFKYGEFVAEPHCSSSEWFLPYKAAGSPADHRRKWIVGSVGSAMVALFLIVVVGIVWYRRSRKIRERFLAEMMEFDAPNDMYEMENKGDRGHDHLMVYSMTSIMTATDNFSLQNKLGQGGFGPVYKGKLPQGKEVAVKRLSKTSGQGLVEFRNELILIAKLQHTNLVRLLGCCINGEEKMLVYEYMANKSLDTFLFDESKKLLLDWNKRFNVIEGIAQGLLYLHKYSRVKIVHRDLKVSNILLDENLNPKISDFGMARIFNTNALEASTNRPVGTYGYMSPEYAMDGTFSTKSDVFSFEVMVLEIVSGRKNYGLIQLDPPINLVGYAWKLWKEGVALQLMDPVLTESYSNKDQILRCINVGLLCIEYNAYDRPTISEVITMLTSEATQLHAPKQPAFTVTRPRNISTNSSSSASNPKTHSINKVTMTTISGR</sequence>
<keyword evidence="13" id="KW-1015">Disulfide bond</keyword>
<evidence type="ECO:0000256" key="11">
    <source>
        <dbReference type="ARBA" id="ARBA00022989"/>
    </source>
</evidence>
<dbReference type="Gene3D" id="3.30.200.20">
    <property type="entry name" value="Phosphorylase Kinase, domain 1"/>
    <property type="match status" value="1"/>
</dbReference>
<dbReference type="InterPro" id="IPR008271">
    <property type="entry name" value="Ser/Thr_kinase_AS"/>
</dbReference>
<dbReference type="PANTHER" id="PTHR27002:SF1063">
    <property type="entry name" value="RECEPTOR-LIKE SERINE_THREONINE-PROTEIN KINASE"/>
    <property type="match status" value="1"/>
</dbReference>
<evidence type="ECO:0000256" key="4">
    <source>
        <dbReference type="ARBA" id="ARBA00022679"/>
    </source>
</evidence>
<evidence type="ECO:0000256" key="3">
    <source>
        <dbReference type="ARBA" id="ARBA00022527"/>
    </source>
</evidence>
<feature type="compositionally biased region" description="Low complexity" evidence="19">
    <location>
        <begin position="732"/>
        <end position="743"/>
    </location>
</feature>
<dbReference type="GO" id="GO:0005886">
    <property type="term" value="C:plasma membrane"/>
    <property type="evidence" value="ECO:0007669"/>
    <property type="project" value="UniProtKB-SubCell"/>
</dbReference>
<dbReference type="PROSITE" id="PS50927">
    <property type="entry name" value="BULB_LECTIN"/>
    <property type="match status" value="1"/>
</dbReference>
<evidence type="ECO:0000259" key="22">
    <source>
        <dbReference type="PROSITE" id="PS50927"/>
    </source>
</evidence>
<dbReference type="SUPFAM" id="SSF56112">
    <property type="entry name" value="Protein kinase-like (PK-like)"/>
    <property type="match status" value="1"/>
</dbReference>
<dbReference type="GO" id="GO:0030246">
    <property type="term" value="F:carbohydrate binding"/>
    <property type="evidence" value="ECO:0007669"/>
    <property type="project" value="UniProtKB-KW"/>
</dbReference>
<evidence type="ECO:0000256" key="7">
    <source>
        <dbReference type="ARBA" id="ARBA00022734"/>
    </source>
</evidence>
<comment type="subcellular location">
    <subcellularLocation>
        <location evidence="1">Cell membrane</location>
        <topology evidence="1">Single-pass type I membrane protein</topology>
    </subcellularLocation>
</comment>
<protein>
    <recommendedName>
        <fullName evidence="18">Receptor-like serine/threonine-protein kinase</fullName>
        <ecNumber evidence="18">2.7.11.1</ecNumber>
    </recommendedName>
</protein>
<keyword evidence="9 18" id="KW-0418">Kinase</keyword>
<feature type="transmembrane region" description="Helical" evidence="20">
    <location>
        <begin position="363"/>
        <end position="386"/>
    </location>
</feature>
<keyword evidence="8 18" id="KW-0547">Nucleotide-binding</keyword>
<comment type="catalytic activity">
    <reaction evidence="16 18">
        <text>L-threonyl-[protein] + ATP = O-phospho-L-threonyl-[protein] + ADP + H(+)</text>
        <dbReference type="Rhea" id="RHEA:46608"/>
        <dbReference type="Rhea" id="RHEA-COMP:11060"/>
        <dbReference type="Rhea" id="RHEA-COMP:11605"/>
        <dbReference type="ChEBI" id="CHEBI:15378"/>
        <dbReference type="ChEBI" id="CHEBI:30013"/>
        <dbReference type="ChEBI" id="CHEBI:30616"/>
        <dbReference type="ChEBI" id="CHEBI:61977"/>
        <dbReference type="ChEBI" id="CHEBI:456216"/>
        <dbReference type="EC" id="2.7.11.1"/>
    </reaction>
</comment>
<evidence type="ECO:0000256" key="20">
    <source>
        <dbReference type="SAM" id="Phobius"/>
    </source>
</evidence>
<feature type="domain" description="Protein kinase" evidence="21">
    <location>
        <begin position="438"/>
        <end position="725"/>
    </location>
</feature>
<dbReference type="InterPro" id="IPR011009">
    <property type="entry name" value="Kinase-like_dom_sf"/>
</dbReference>
<evidence type="ECO:0000256" key="12">
    <source>
        <dbReference type="ARBA" id="ARBA00023136"/>
    </source>
</evidence>
<keyword evidence="3 18" id="KW-0723">Serine/threonine-protein kinase</keyword>
<evidence type="ECO:0000256" key="9">
    <source>
        <dbReference type="ARBA" id="ARBA00022777"/>
    </source>
</evidence>
<evidence type="ECO:0000256" key="1">
    <source>
        <dbReference type="ARBA" id="ARBA00004251"/>
    </source>
</evidence>
<evidence type="ECO:0000256" key="17">
    <source>
        <dbReference type="ARBA" id="ARBA00048679"/>
    </source>
</evidence>
<comment type="caution">
    <text evidence="23">The sequence shown here is derived from an EMBL/GenBank/DDBJ whole genome shotgun (WGS) entry which is preliminary data.</text>
</comment>
<evidence type="ECO:0000313" key="24">
    <source>
        <dbReference type="Proteomes" id="UP001154282"/>
    </source>
</evidence>
<keyword evidence="7" id="KW-0430">Lectin</keyword>
<dbReference type="FunFam" id="3.30.200.20:FF:000330">
    <property type="entry name" value="G-type lectin S-receptor-like serine/threonine-protein kinase At4g03230"/>
    <property type="match status" value="1"/>
</dbReference>
<keyword evidence="6" id="KW-0732">Signal</keyword>
<evidence type="ECO:0000256" key="10">
    <source>
        <dbReference type="ARBA" id="ARBA00022840"/>
    </source>
</evidence>
<evidence type="ECO:0000256" key="16">
    <source>
        <dbReference type="ARBA" id="ARBA00047899"/>
    </source>
</evidence>
<dbReference type="AlphaFoldDB" id="A0AAV0NGC8"/>
<evidence type="ECO:0000256" key="2">
    <source>
        <dbReference type="ARBA" id="ARBA00022475"/>
    </source>
</evidence>
<dbReference type="PANTHER" id="PTHR27002">
    <property type="entry name" value="RECEPTOR-LIKE SERINE/THREONINE-PROTEIN KINASE SD1-8"/>
    <property type="match status" value="1"/>
</dbReference>
<keyword evidence="15" id="KW-0325">Glycoprotein</keyword>
<dbReference type="SMART" id="SM00108">
    <property type="entry name" value="B_lectin"/>
    <property type="match status" value="1"/>
</dbReference>
<dbReference type="FunFam" id="1.10.510.10:FF:000060">
    <property type="entry name" value="G-type lectin S-receptor-like serine/threonine-protein kinase"/>
    <property type="match status" value="1"/>
</dbReference>
<dbReference type="Pfam" id="PF01453">
    <property type="entry name" value="B_lectin"/>
    <property type="match status" value="1"/>
</dbReference>
<evidence type="ECO:0000259" key="21">
    <source>
        <dbReference type="PROSITE" id="PS50011"/>
    </source>
</evidence>
<dbReference type="GO" id="GO:0005524">
    <property type="term" value="F:ATP binding"/>
    <property type="evidence" value="ECO:0007669"/>
    <property type="project" value="UniProtKB-KW"/>
</dbReference>
<dbReference type="PROSITE" id="PS50011">
    <property type="entry name" value="PROTEIN_KINASE_DOM"/>
    <property type="match status" value="1"/>
</dbReference>
<dbReference type="CDD" id="cd00028">
    <property type="entry name" value="B_lectin"/>
    <property type="match status" value="1"/>
</dbReference>
<keyword evidence="2" id="KW-1003">Cell membrane</keyword>
<evidence type="ECO:0000256" key="5">
    <source>
        <dbReference type="ARBA" id="ARBA00022692"/>
    </source>
</evidence>
<dbReference type="EC" id="2.7.11.1" evidence="18"/>
<keyword evidence="11 20" id="KW-1133">Transmembrane helix</keyword>
<dbReference type="InterPro" id="IPR001480">
    <property type="entry name" value="Bulb-type_lectin_dom"/>
</dbReference>
<dbReference type="PROSITE" id="PS00108">
    <property type="entry name" value="PROTEIN_KINASE_ST"/>
    <property type="match status" value="1"/>
</dbReference>
<dbReference type="EMBL" id="CAMGYJ010000008">
    <property type="protein sequence ID" value="CAI0457482.1"/>
    <property type="molecule type" value="Genomic_DNA"/>
</dbReference>
<evidence type="ECO:0000256" key="19">
    <source>
        <dbReference type="SAM" id="MobiDB-lite"/>
    </source>
</evidence>
<reference evidence="23" key="1">
    <citation type="submission" date="2022-08" db="EMBL/GenBank/DDBJ databases">
        <authorList>
            <person name="Gutierrez-Valencia J."/>
        </authorList>
    </citation>
    <scope>NUCLEOTIDE SEQUENCE</scope>
</reference>
<comment type="catalytic activity">
    <reaction evidence="17 18">
        <text>L-seryl-[protein] + ATP = O-phospho-L-seryl-[protein] + ADP + H(+)</text>
        <dbReference type="Rhea" id="RHEA:17989"/>
        <dbReference type="Rhea" id="RHEA-COMP:9863"/>
        <dbReference type="Rhea" id="RHEA-COMP:11604"/>
        <dbReference type="ChEBI" id="CHEBI:15378"/>
        <dbReference type="ChEBI" id="CHEBI:29999"/>
        <dbReference type="ChEBI" id="CHEBI:30616"/>
        <dbReference type="ChEBI" id="CHEBI:83421"/>
        <dbReference type="ChEBI" id="CHEBI:456216"/>
        <dbReference type="EC" id="2.7.11.1"/>
    </reaction>
</comment>
<evidence type="ECO:0000256" key="13">
    <source>
        <dbReference type="ARBA" id="ARBA00023157"/>
    </source>
</evidence>
<evidence type="ECO:0000313" key="23">
    <source>
        <dbReference type="EMBL" id="CAI0457482.1"/>
    </source>
</evidence>
<keyword evidence="5 20" id="KW-0812">Transmembrane</keyword>
<keyword evidence="4 18" id="KW-0808">Transferase</keyword>
<accession>A0AAV0NGC8</accession>
<evidence type="ECO:0000256" key="14">
    <source>
        <dbReference type="ARBA" id="ARBA00023170"/>
    </source>
</evidence>
<dbReference type="CDD" id="cd14066">
    <property type="entry name" value="STKc_IRAK"/>
    <property type="match status" value="1"/>
</dbReference>
<dbReference type="InterPro" id="IPR036426">
    <property type="entry name" value="Bulb-type_lectin_dom_sf"/>
</dbReference>
<dbReference type="SUPFAM" id="SSF51110">
    <property type="entry name" value="alpha-D-mannose-specific plant lectins"/>
    <property type="match status" value="1"/>
</dbReference>
<organism evidence="23 24">
    <name type="scientific">Linum tenue</name>
    <dbReference type="NCBI Taxonomy" id="586396"/>
    <lineage>
        <taxon>Eukaryota</taxon>
        <taxon>Viridiplantae</taxon>
        <taxon>Streptophyta</taxon>
        <taxon>Embryophyta</taxon>
        <taxon>Tracheophyta</taxon>
        <taxon>Spermatophyta</taxon>
        <taxon>Magnoliopsida</taxon>
        <taxon>eudicotyledons</taxon>
        <taxon>Gunneridae</taxon>
        <taxon>Pentapetalae</taxon>
        <taxon>rosids</taxon>
        <taxon>fabids</taxon>
        <taxon>Malpighiales</taxon>
        <taxon>Linaceae</taxon>
        <taxon>Linum</taxon>
    </lineage>
</organism>
<evidence type="ECO:0000256" key="15">
    <source>
        <dbReference type="ARBA" id="ARBA00023180"/>
    </source>
</evidence>
<dbReference type="InterPro" id="IPR024171">
    <property type="entry name" value="SRK-like_kinase"/>
</dbReference>
<feature type="compositionally biased region" description="Polar residues" evidence="19">
    <location>
        <begin position="744"/>
        <end position="760"/>
    </location>
</feature>
<dbReference type="Gene3D" id="1.10.510.10">
    <property type="entry name" value="Transferase(Phosphotransferase) domain 1"/>
    <property type="match status" value="1"/>
</dbReference>
<dbReference type="InterPro" id="IPR000719">
    <property type="entry name" value="Prot_kinase_dom"/>
</dbReference>
<dbReference type="Gene3D" id="2.90.10.10">
    <property type="entry name" value="Bulb-type lectin domain"/>
    <property type="match status" value="1"/>
</dbReference>
<comment type="similarity">
    <text evidence="18">Belongs to the protein kinase superfamily. Ser/Thr protein kinase family.</text>
</comment>
<keyword evidence="14" id="KW-0675">Receptor</keyword>
<feature type="region of interest" description="Disordered" evidence="19">
    <location>
        <begin position="729"/>
        <end position="760"/>
    </location>
</feature>
<dbReference type="Pfam" id="PF07714">
    <property type="entry name" value="PK_Tyr_Ser-Thr"/>
    <property type="match status" value="1"/>
</dbReference>